<evidence type="ECO:0000313" key="2">
    <source>
        <dbReference type="Proteomes" id="UP001143910"/>
    </source>
</evidence>
<accession>A0ACC1NRK6</accession>
<protein>
    <submittedName>
        <fullName evidence="1">Uncharacterized protein</fullName>
    </submittedName>
</protein>
<gene>
    <name evidence="1" type="ORF">NQ176_g2311</name>
</gene>
<sequence>MRLHATTSRPVRLSRMLLAASIVLPAWVAASSPPLPYAMCSSSSEDNCPPKMLDNLTVLKCNRCKQDIPSLMKQVAGTTDVSPQDQQGCYNRIDQEEHYPFYLTGDESLTGCVGPRNLLYDGAVGNTHDALFKCMQPCFAQATPPPNTLAWCPSTAAYAGGNLDSGVQNAKRSQRPVGTQRMPWPSRSSSTHRARTSKAERSNDDDDGDDSDDGDIDKRGYPPDVEEQFSPVLDDVDISFYIDINERGVLVNSSTYEIIKYDPYWLYPVPSFDQIIDSDEPDLKWLRRNYFYPQSNRVWYYQWLVESDVYSLYGTDTSTDTATVATSIGYTATTSYSVTQTKTDPAISSPINSHDANAASSSSLTKTPDATAASSSNAASSTAASHLVPFSWLMTIQLLAIACYVF</sequence>
<organism evidence="1 2">
    <name type="scientific">Zarea fungicola</name>
    <dbReference type="NCBI Taxonomy" id="93591"/>
    <lineage>
        <taxon>Eukaryota</taxon>
        <taxon>Fungi</taxon>
        <taxon>Dikarya</taxon>
        <taxon>Ascomycota</taxon>
        <taxon>Pezizomycotina</taxon>
        <taxon>Sordariomycetes</taxon>
        <taxon>Hypocreomycetidae</taxon>
        <taxon>Hypocreales</taxon>
        <taxon>Cordycipitaceae</taxon>
        <taxon>Zarea</taxon>
    </lineage>
</organism>
<name>A0ACC1NRK6_9HYPO</name>
<reference evidence="1" key="1">
    <citation type="submission" date="2022-08" db="EMBL/GenBank/DDBJ databases">
        <title>Genome Sequence of Lecanicillium fungicola.</title>
        <authorList>
            <person name="Buettner E."/>
        </authorList>
    </citation>
    <scope>NUCLEOTIDE SEQUENCE</scope>
    <source>
        <strain evidence="1">Babe33</strain>
    </source>
</reference>
<keyword evidence="2" id="KW-1185">Reference proteome</keyword>
<dbReference type="Proteomes" id="UP001143910">
    <property type="component" value="Unassembled WGS sequence"/>
</dbReference>
<comment type="caution">
    <text evidence="1">The sequence shown here is derived from an EMBL/GenBank/DDBJ whole genome shotgun (WGS) entry which is preliminary data.</text>
</comment>
<evidence type="ECO:0000313" key="1">
    <source>
        <dbReference type="EMBL" id="KAJ2980973.1"/>
    </source>
</evidence>
<proteinExistence type="predicted"/>
<dbReference type="EMBL" id="JANJQO010000160">
    <property type="protein sequence ID" value="KAJ2980973.1"/>
    <property type="molecule type" value="Genomic_DNA"/>
</dbReference>